<feature type="transmembrane region" description="Helical" evidence="6">
    <location>
        <begin position="51"/>
        <end position="77"/>
    </location>
</feature>
<evidence type="ECO:0000256" key="1">
    <source>
        <dbReference type="ARBA" id="ARBA00004141"/>
    </source>
</evidence>
<dbReference type="Pfam" id="PF00335">
    <property type="entry name" value="Tetraspanin"/>
    <property type="match status" value="1"/>
</dbReference>
<dbReference type="InterPro" id="IPR018499">
    <property type="entry name" value="Tetraspanin/Peripherin"/>
</dbReference>
<proteinExistence type="predicted"/>
<sequence>MATSVAKKVTKRLLKSKKTEEKPTTSATPIGNLNIKFGKPVRQVSYGFIKFLAAITAVSLVCILIFSIKLFSSAVGIRNHLGHFINMVSSGDGEVLPSLQALPVLVFIFLDIGLVYVLYKVFSPKENAKMNWLLFLLLMISLGLIFFIIILLFVVISHIYGAHEELHNGIVEAMKIYSSNSMYKKQMDRLQIEFQCCGSKKYDEWYNITWYDTSLVKKGATDNSQGNTPFSCCSISSIFPCIHHNIENTGKVYLYTPEVNLSISTHGCYSRLLEKKKEVGWGIIGNLLLYITLQGVLVICLRFLQTAHYETSKFEGHSRLYTIWLFGCYAGKKKQEEAPPEPPPVPPS</sequence>
<organism evidence="7 8">
    <name type="scientific">Aromia moschata</name>
    <dbReference type="NCBI Taxonomy" id="1265417"/>
    <lineage>
        <taxon>Eukaryota</taxon>
        <taxon>Metazoa</taxon>
        <taxon>Ecdysozoa</taxon>
        <taxon>Arthropoda</taxon>
        <taxon>Hexapoda</taxon>
        <taxon>Insecta</taxon>
        <taxon>Pterygota</taxon>
        <taxon>Neoptera</taxon>
        <taxon>Endopterygota</taxon>
        <taxon>Coleoptera</taxon>
        <taxon>Polyphaga</taxon>
        <taxon>Cucujiformia</taxon>
        <taxon>Chrysomeloidea</taxon>
        <taxon>Cerambycidae</taxon>
        <taxon>Cerambycinae</taxon>
        <taxon>Callichromatini</taxon>
        <taxon>Aromia</taxon>
    </lineage>
</organism>
<evidence type="ECO:0000256" key="2">
    <source>
        <dbReference type="ARBA" id="ARBA00022692"/>
    </source>
</evidence>
<keyword evidence="2 6" id="KW-0812">Transmembrane</keyword>
<dbReference type="SUPFAM" id="SSF48652">
    <property type="entry name" value="Tetraspanin"/>
    <property type="match status" value="1"/>
</dbReference>
<protein>
    <recommendedName>
        <fullName evidence="9">Tetraspanin</fullName>
    </recommendedName>
</protein>
<evidence type="ECO:0000313" key="7">
    <source>
        <dbReference type="EMBL" id="KAJ8945088.1"/>
    </source>
</evidence>
<feature type="transmembrane region" description="Helical" evidence="6">
    <location>
        <begin position="97"/>
        <end position="119"/>
    </location>
</feature>
<accession>A0AAV8Y2Y1</accession>
<feature type="region of interest" description="Disordered" evidence="5">
    <location>
        <begin position="1"/>
        <end position="26"/>
    </location>
</feature>
<dbReference type="FunFam" id="1.10.1450.10:FF:000061">
    <property type="entry name" value="KRR1 small subunit processome component homolog-like protein"/>
    <property type="match status" value="1"/>
</dbReference>
<evidence type="ECO:0008006" key="9">
    <source>
        <dbReference type="Google" id="ProtNLM"/>
    </source>
</evidence>
<reference evidence="7" key="1">
    <citation type="journal article" date="2023" name="Insect Mol. Biol.">
        <title>Genome sequencing provides insights into the evolution of gene families encoding plant cell wall-degrading enzymes in longhorned beetles.</title>
        <authorList>
            <person name="Shin N.R."/>
            <person name="Okamura Y."/>
            <person name="Kirsch R."/>
            <person name="Pauchet Y."/>
        </authorList>
    </citation>
    <scope>NUCLEOTIDE SEQUENCE</scope>
    <source>
        <strain evidence="7">AMC_N1</strain>
    </source>
</reference>
<evidence type="ECO:0000256" key="5">
    <source>
        <dbReference type="SAM" id="MobiDB-lite"/>
    </source>
</evidence>
<evidence type="ECO:0000256" key="6">
    <source>
        <dbReference type="SAM" id="Phobius"/>
    </source>
</evidence>
<dbReference type="Proteomes" id="UP001162162">
    <property type="component" value="Unassembled WGS sequence"/>
</dbReference>
<evidence type="ECO:0000256" key="3">
    <source>
        <dbReference type="ARBA" id="ARBA00022989"/>
    </source>
</evidence>
<feature type="transmembrane region" description="Helical" evidence="6">
    <location>
        <begin position="131"/>
        <end position="156"/>
    </location>
</feature>
<dbReference type="Gene3D" id="1.10.1450.10">
    <property type="entry name" value="Tetraspanin"/>
    <property type="match status" value="1"/>
</dbReference>
<keyword evidence="8" id="KW-1185">Reference proteome</keyword>
<dbReference type="GO" id="GO:0016020">
    <property type="term" value="C:membrane"/>
    <property type="evidence" value="ECO:0007669"/>
    <property type="project" value="UniProtKB-SubCell"/>
</dbReference>
<dbReference type="EMBL" id="JAPWTK010000228">
    <property type="protein sequence ID" value="KAJ8945088.1"/>
    <property type="molecule type" value="Genomic_DNA"/>
</dbReference>
<comment type="subcellular location">
    <subcellularLocation>
        <location evidence="1">Membrane</location>
        <topology evidence="1">Multi-pass membrane protein</topology>
    </subcellularLocation>
</comment>
<feature type="transmembrane region" description="Helical" evidence="6">
    <location>
        <begin position="279"/>
        <end position="304"/>
    </location>
</feature>
<evidence type="ECO:0000313" key="8">
    <source>
        <dbReference type="Proteomes" id="UP001162162"/>
    </source>
</evidence>
<name>A0AAV8Y2Y1_9CUCU</name>
<dbReference type="InterPro" id="IPR008952">
    <property type="entry name" value="Tetraspanin_EC2_sf"/>
</dbReference>
<comment type="caution">
    <text evidence="7">The sequence shown here is derived from an EMBL/GenBank/DDBJ whole genome shotgun (WGS) entry which is preliminary data.</text>
</comment>
<keyword evidence="3 6" id="KW-1133">Transmembrane helix</keyword>
<keyword evidence="4 6" id="KW-0472">Membrane</keyword>
<gene>
    <name evidence="7" type="ORF">NQ318_005268</name>
</gene>
<dbReference type="AlphaFoldDB" id="A0AAV8Y2Y1"/>
<evidence type="ECO:0000256" key="4">
    <source>
        <dbReference type="ARBA" id="ARBA00023136"/>
    </source>
</evidence>